<dbReference type="EMBL" id="LR134310">
    <property type="protein sequence ID" value="VEE89453.1"/>
    <property type="molecule type" value="Genomic_DNA"/>
</dbReference>
<dbReference type="AlphaFoldDB" id="A0AAX3FHW4"/>
<organism evidence="2 3">
    <name type="scientific">Actinobacillus equuli</name>
    <dbReference type="NCBI Taxonomy" id="718"/>
    <lineage>
        <taxon>Bacteria</taxon>
        <taxon>Pseudomonadati</taxon>
        <taxon>Pseudomonadota</taxon>
        <taxon>Gammaproteobacteria</taxon>
        <taxon>Pasteurellales</taxon>
        <taxon>Pasteurellaceae</taxon>
        <taxon>Actinobacillus</taxon>
    </lineage>
</organism>
<accession>A0AAX3FHW4</accession>
<evidence type="ECO:0000313" key="2">
    <source>
        <dbReference type="EMBL" id="VEE89453.1"/>
    </source>
</evidence>
<gene>
    <name evidence="2" type="ORF">NCTC8529_00291</name>
</gene>
<name>A0AAX3FHW4_ACTEU</name>
<protein>
    <submittedName>
        <fullName evidence="2">Uncharacterized protein</fullName>
    </submittedName>
</protein>
<reference evidence="2 3" key="1">
    <citation type="submission" date="2018-12" db="EMBL/GenBank/DDBJ databases">
        <authorList>
            <consortium name="Pathogen Informatics"/>
        </authorList>
    </citation>
    <scope>NUCLEOTIDE SEQUENCE [LARGE SCALE GENOMIC DNA]</scope>
    <source>
        <strain evidence="2 3">NCTC8529</strain>
    </source>
</reference>
<evidence type="ECO:0000256" key="1">
    <source>
        <dbReference type="SAM" id="SignalP"/>
    </source>
</evidence>
<dbReference type="Proteomes" id="UP000268529">
    <property type="component" value="Chromosome"/>
</dbReference>
<evidence type="ECO:0000313" key="3">
    <source>
        <dbReference type="Proteomes" id="UP000268529"/>
    </source>
</evidence>
<feature type="chain" id="PRO_5043332051" evidence="1">
    <location>
        <begin position="21"/>
        <end position="152"/>
    </location>
</feature>
<keyword evidence="1" id="KW-0732">Signal</keyword>
<feature type="signal peptide" evidence="1">
    <location>
        <begin position="1"/>
        <end position="20"/>
    </location>
</feature>
<proteinExistence type="predicted"/>
<sequence length="152" mass="16826">MKKLFALALALTAVSISSYAETKPAVNTQPMLRMQVLDMSSNVPSPVANNQLSLSKKHQLCWVAFNMPFKASNQVIEVLQAPSTLKVTSEDGNVVSTSDQQTHRITTLLKSSNNERLDKCWGFEKTDPTGKYSLTIQVNDVVFPPQPFEVVK</sequence>
<dbReference type="GeneID" id="92742914"/>
<dbReference type="RefSeq" id="WP_039197134.1">
    <property type="nucleotide sequence ID" value="NZ_LR134310.1"/>
</dbReference>